<reference evidence="2 3" key="1">
    <citation type="submission" date="2016-09" db="EMBL/GenBank/DDBJ databases">
        <title>Alteromonas lipolytica, a new species isolated from sea water.</title>
        <authorList>
            <person name="Wu Y.-H."/>
            <person name="Cheng H."/>
            <person name="Xu X.-W."/>
        </authorList>
    </citation>
    <scope>NUCLEOTIDE SEQUENCE [LARGE SCALE GENOMIC DNA]</scope>
    <source>
        <strain evidence="2 3">JW12</strain>
    </source>
</reference>
<proteinExistence type="inferred from homology"/>
<dbReference type="InterPro" id="IPR029045">
    <property type="entry name" value="ClpP/crotonase-like_dom_sf"/>
</dbReference>
<sequence length="261" mass="28207">MSTSETILYSELSDNILRLTINRPERRNSLNNDLINELKAAFSDASQNPDVRLIVLGATGEKAFCAGADLNPNANTFGFDYAQPNVLYADLLRTAKTCTVPIIGRINGFCLAGGMGLLAICDMAVAATEAKFGLPEVKVGVFPMQVAALMQSMLPPRKFAELCLTGDMLTADEALAIGLVNYVVPMDELDDKVAWLAERVVKNSPTAIRRGKYALHAVEGMTFEQAIAFMEGQVGLMPLTEDAQEGLAAFAEKRAPQWTGK</sequence>
<keyword evidence="3" id="KW-1185">Reference proteome</keyword>
<dbReference type="Gene3D" id="3.90.226.10">
    <property type="entry name" value="2-enoyl-CoA Hydratase, Chain A, domain 1"/>
    <property type="match status" value="1"/>
</dbReference>
<evidence type="ECO:0000256" key="1">
    <source>
        <dbReference type="ARBA" id="ARBA00005254"/>
    </source>
</evidence>
<dbReference type="AlphaFoldDB" id="A0A1E8FIB6"/>
<organism evidence="2 3">
    <name type="scientific">Alteromonas lipolytica</name>
    <dbReference type="NCBI Taxonomy" id="1856405"/>
    <lineage>
        <taxon>Bacteria</taxon>
        <taxon>Pseudomonadati</taxon>
        <taxon>Pseudomonadota</taxon>
        <taxon>Gammaproteobacteria</taxon>
        <taxon>Alteromonadales</taxon>
        <taxon>Alteromonadaceae</taxon>
        <taxon>Alteromonas/Salinimonas group</taxon>
        <taxon>Alteromonas</taxon>
    </lineage>
</organism>
<dbReference type="Gene3D" id="1.10.12.10">
    <property type="entry name" value="Lyase 2-enoyl-coa Hydratase, Chain A, domain 2"/>
    <property type="match status" value="1"/>
</dbReference>
<dbReference type="InterPro" id="IPR051683">
    <property type="entry name" value="Enoyl-CoA_Hydratase/Isomerase"/>
</dbReference>
<evidence type="ECO:0000313" key="3">
    <source>
        <dbReference type="Proteomes" id="UP000176037"/>
    </source>
</evidence>
<evidence type="ECO:0000313" key="2">
    <source>
        <dbReference type="EMBL" id="OFI35634.1"/>
    </source>
</evidence>
<dbReference type="PANTHER" id="PTHR42964:SF1">
    <property type="entry name" value="POLYKETIDE BIOSYNTHESIS ENOYL-COA HYDRATASE PKSH-RELATED"/>
    <property type="match status" value="1"/>
</dbReference>
<dbReference type="SUPFAM" id="SSF52096">
    <property type="entry name" value="ClpP/crotonase"/>
    <property type="match status" value="1"/>
</dbReference>
<dbReference type="Pfam" id="PF00378">
    <property type="entry name" value="ECH_1"/>
    <property type="match status" value="1"/>
</dbReference>
<dbReference type="OrthoDB" id="9807606at2"/>
<comment type="caution">
    <text evidence="2">The sequence shown here is derived from an EMBL/GenBank/DDBJ whole genome shotgun (WGS) entry which is preliminary data.</text>
</comment>
<dbReference type="EMBL" id="MJIC01000009">
    <property type="protein sequence ID" value="OFI35634.1"/>
    <property type="molecule type" value="Genomic_DNA"/>
</dbReference>
<gene>
    <name evidence="2" type="ORF">BFC17_12835</name>
</gene>
<comment type="similarity">
    <text evidence="1">Belongs to the enoyl-CoA hydratase/isomerase family.</text>
</comment>
<protein>
    <submittedName>
        <fullName evidence="2">Enoyl-CoA hydratase</fullName>
    </submittedName>
</protein>
<dbReference type="InterPro" id="IPR014748">
    <property type="entry name" value="Enoyl-CoA_hydra_C"/>
</dbReference>
<dbReference type="GO" id="GO:0003824">
    <property type="term" value="F:catalytic activity"/>
    <property type="evidence" value="ECO:0007669"/>
    <property type="project" value="UniProtKB-ARBA"/>
</dbReference>
<dbReference type="RefSeq" id="WP_070175378.1">
    <property type="nucleotide sequence ID" value="NZ_BMJR01000006.1"/>
</dbReference>
<dbReference type="Proteomes" id="UP000176037">
    <property type="component" value="Unassembled WGS sequence"/>
</dbReference>
<dbReference type="PANTHER" id="PTHR42964">
    <property type="entry name" value="ENOYL-COA HYDRATASE"/>
    <property type="match status" value="1"/>
</dbReference>
<name>A0A1E8FIB6_9ALTE</name>
<accession>A0A1E8FIB6</accession>
<dbReference type="CDD" id="cd06558">
    <property type="entry name" value="crotonase-like"/>
    <property type="match status" value="1"/>
</dbReference>
<dbReference type="STRING" id="1856405.BFC17_12835"/>
<dbReference type="InterPro" id="IPR001753">
    <property type="entry name" value="Enoyl-CoA_hydra/iso"/>
</dbReference>